<keyword evidence="2" id="KW-0813">Transport</keyword>
<evidence type="ECO:0000256" key="2">
    <source>
        <dbReference type="ARBA" id="ARBA00022448"/>
    </source>
</evidence>
<evidence type="ECO:0000313" key="8">
    <source>
        <dbReference type="EMBL" id="CEQ38609.1"/>
    </source>
</evidence>
<feature type="domain" description="Major facilitator superfamily (MFS) profile" evidence="7">
    <location>
        <begin position="45"/>
        <end position="411"/>
    </location>
</feature>
<dbReference type="Proteomes" id="UP000243876">
    <property type="component" value="Unassembled WGS sequence"/>
</dbReference>
<dbReference type="InterPro" id="IPR036259">
    <property type="entry name" value="MFS_trans_sf"/>
</dbReference>
<feature type="transmembrane region" description="Helical" evidence="6">
    <location>
        <begin position="137"/>
        <end position="156"/>
    </location>
</feature>
<dbReference type="SUPFAM" id="SSF103473">
    <property type="entry name" value="MFS general substrate transporter"/>
    <property type="match status" value="1"/>
</dbReference>
<evidence type="ECO:0000256" key="5">
    <source>
        <dbReference type="ARBA" id="ARBA00023136"/>
    </source>
</evidence>
<dbReference type="InterPro" id="IPR011701">
    <property type="entry name" value="MFS"/>
</dbReference>
<dbReference type="OrthoDB" id="3639251at2759"/>
<dbReference type="AlphaFoldDB" id="A0A0D6EF57"/>
<dbReference type="PANTHER" id="PTHR43791">
    <property type="entry name" value="PERMEASE-RELATED"/>
    <property type="match status" value="1"/>
</dbReference>
<dbReference type="InterPro" id="IPR020846">
    <property type="entry name" value="MFS_dom"/>
</dbReference>
<evidence type="ECO:0000259" key="7">
    <source>
        <dbReference type="PROSITE" id="PS50850"/>
    </source>
</evidence>
<evidence type="ECO:0000256" key="6">
    <source>
        <dbReference type="SAM" id="Phobius"/>
    </source>
</evidence>
<dbReference type="EMBL" id="CENE01000001">
    <property type="protein sequence ID" value="CEQ38609.1"/>
    <property type="molecule type" value="Genomic_DNA"/>
</dbReference>
<dbReference type="Pfam" id="PF07690">
    <property type="entry name" value="MFS_1"/>
    <property type="match status" value="1"/>
</dbReference>
<protein>
    <submittedName>
        <fullName evidence="8">SPOSA6832_00054-mRNA-1:cds</fullName>
    </submittedName>
</protein>
<evidence type="ECO:0000256" key="4">
    <source>
        <dbReference type="ARBA" id="ARBA00022989"/>
    </source>
</evidence>
<feature type="transmembrane region" description="Helical" evidence="6">
    <location>
        <begin position="259"/>
        <end position="286"/>
    </location>
</feature>
<feature type="transmembrane region" description="Helical" evidence="6">
    <location>
        <begin position="111"/>
        <end position="131"/>
    </location>
</feature>
<dbReference type="GO" id="GO:0016020">
    <property type="term" value="C:membrane"/>
    <property type="evidence" value="ECO:0007669"/>
    <property type="project" value="UniProtKB-SubCell"/>
</dbReference>
<accession>A0A0D6EF57</accession>
<dbReference type="PANTHER" id="PTHR43791:SF57">
    <property type="entry name" value="MAJOR FACILITATOR SUPERFAMILY (MFS) PROFILE DOMAIN-CONTAINING PROTEIN"/>
    <property type="match status" value="1"/>
</dbReference>
<sequence length="411" mass="45316">MPPSTKSDLPKEEQRSYVLESHIQDVEQNISNDDKALLRKIDLWLITPIAVLYLLSFLDRSNIGNAVLFGMKADLGLKGNQYNVALAVFYAFYVVVEPPANAVLKRWRAGAWISLIMFLTAVMCISLGFVTNYTTLMVVRALLGLVEGGLYPGIMFMIQMWYRRDETAYRSCLLYASGAFGGLIARAIQLMDGTQGLEGWRWIFILEGTVTASVAILCFFVLPDSPSTARFLTTDEKTRVIERLSVDSQSMPQEFDKRYVWAAFTNPMVYCMMFLELGSLTAVYVFSNFAPTIVNQGLGFTATNAQLLVVPPYVLGCIIALVAGIWSDKVKRRFPFVVTFASVALIGFVILLSTTNVAAQYIACCLVCMGSFTLIPLEISWNGANLGASTTRAVGIAMQSASSLICAFPPI</sequence>
<feature type="transmembrane region" description="Helical" evidence="6">
    <location>
        <begin position="306"/>
        <end position="327"/>
    </location>
</feature>
<keyword evidence="9" id="KW-1185">Reference proteome</keyword>
<dbReference type="Gene3D" id="1.20.1250.20">
    <property type="entry name" value="MFS general substrate transporter like domains"/>
    <property type="match status" value="2"/>
</dbReference>
<dbReference type="FunFam" id="1.20.1250.20:FF:000057">
    <property type="entry name" value="MFS general substrate transporter"/>
    <property type="match status" value="1"/>
</dbReference>
<reference evidence="9" key="1">
    <citation type="submission" date="2015-02" db="EMBL/GenBank/DDBJ databases">
        <authorList>
            <person name="Gon?alves P."/>
        </authorList>
    </citation>
    <scope>NUCLEOTIDE SEQUENCE [LARGE SCALE GENOMIC DNA]</scope>
</reference>
<feature type="transmembrane region" description="Helical" evidence="6">
    <location>
        <begin position="334"/>
        <end position="352"/>
    </location>
</feature>
<name>A0A0D6EF57_SPOSA</name>
<feature type="transmembrane region" description="Helical" evidence="6">
    <location>
        <begin position="358"/>
        <end position="377"/>
    </location>
</feature>
<feature type="transmembrane region" description="Helical" evidence="6">
    <location>
        <begin position="84"/>
        <end position="104"/>
    </location>
</feature>
<gene>
    <name evidence="8" type="primary">SPOSA6832_00054</name>
</gene>
<feature type="transmembrane region" description="Helical" evidence="6">
    <location>
        <begin position="168"/>
        <end position="188"/>
    </location>
</feature>
<keyword evidence="3 6" id="KW-0812">Transmembrane</keyword>
<evidence type="ECO:0000256" key="3">
    <source>
        <dbReference type="ARBA" id="ARBA00022692"/>
    </source>
</evidence>
<organism evidence="8 9">
    <name type="scientific">Sporidiobolus salmonicolor</name>
    <name type="common">Yeast-like fungus</name>
    <name type="synonym">Sporobolomyces salmonicolor</name>
    <dbReference type="NCBI Taxonomy" id="5005"/>
    <lineage>
        <taxon>Eukaryota</taxon>
        <taxon>Fungi</taxon>
        <taxon>Dikarya</taxon>
        <taxon>Basidiomycota</taxon>
        <taxon>Pucciniomycotina</taxon>
        <taxon>Microbotryomycetes</taxon>
        <taxon>Sporidiobolales</taxon>
        <taxon>Sporidiobolaceae</taxon>
        <taxon>Sporobolomyces</taxon>
    </lineage>
</organism>
<comment type="subcellular location">
    <subcellularLocation>
        <location evidence="1">Membrane</location>
        <topology evidence="1">Multi-pass membrane protein</topology>
    </subcellularLocation>
</comment>
<keyword evidence="5 6" id="KW-0472">Membrane</keyword>
<feature type="transmembrane region" description="Helical" evidence="6">
    <location>
        <begin position="200"/>
        <end position="222"/>
    </location>
</feature>
<proteinExistence type="predicted"/>
<keyword evidence="4 6" id="KW-1133">Transmembrane helix</keyword>
<dbReference type="GO" id="GO:0022857">
    <property type="term" value="F:transmembrane transporter activity"/>
    <property type="evidence" value="ECO:0007669"/>
    <property type="project" value="InterPro"/>
</dbReference>
<evidence type="ECO:0000313" key="9">
    <source>
        <dbReference type="Proteomes" id="UP000243876"/>
    </source>
</evidence>
<dbReference type="PROSITE" id="PS50850">
    <property type="entry name" value="MFS"/>
    <property type="match status" value="1"/>
</dbReference>
<evidence type="ECO:0000256" key="1">
    <source>
        <dbReference type="ARBA" id="ARBA00004141"/>
    </source>
</evidence>